<feature type="compositionally biased region" description="Low complexity" evidence="3">
    <location>
        <begin position="102"/>
        <end position="113"/>
    </location>
</feature>
<proteinExistence type="inferred from homology"/>
<dbReference type="PANTHER" id="PTHR12203">
    <property type="entry name" value="KDEL LYS-ASP-GLU-LEU CONTAINING - RELATED"/>
    <property type="match status" value="1"/>
</dbReference>
<dbReference type="AlphaFoldDB" id="A0A8H6XPD2"/>
<evidence type="ECO:0000259" key="5">
    <source>
        <dbReference type="SMART" id="SM00672"/>
    </source>
</evidence>
<evidence type="ECO:0000256" key="4">
    <source>
        <dbReference type="SAM" id="Phobius"/>
    </source>
</evidence>
<organism evidence="6 7">
    <name type="scientific">Mycena venus</name>
    <dbReference type="NCBI Taxonomy" id="2733690"/>
    <lineage>
        <taxon>Eukaryota</taxon>
        <taxon>Fungi</taxon>
        <taxon>Dikarya</taxon>
        <taxon>Basidiomycota</taxon>
        <taxon>Agaricomycotina</taxon>
        <taxon>Agaricomycetes</taxon>
        <taxon>Agaricomycetidae</taxon>
        <taxon>Agaricales</taxon>
        <taxon>Marasmiineae</taxon>
        <taxon>Mycenaceae</taxon>
        <taxon>Mycena</taxon>
    </lineage>
</organism>
<dbReference type="Proteomes" id="UP000620124">
    <property type="component" value="Unassembled WGS sequence"/>
</dbReference>
<feature type="compositionally biased region" description="Polar residues" evidence="3">
    <location>
        <begin position="117"/>
        <end position="132"/>
    </location>
</feature>
<gene>
    <name evidence="6" type="ORF">MVEN_01694100</name>
</gene>
<dbReference type="EMBL" id="JACAZI010000015">
    <property type="protein sequence ID" value="KAF7344046.1"/>
    <property type="molecule type" value="Genomic_DNA"/>
</dbReference>
<evidence type="ECO:0000256" key="1">
    <source>
        <dbReference type="ARBA" id="ARBA00010118"/>
    </source>
</evidence>
<keyword evidence="2" id="KW-0808">Transferase</keyword>
<dbReference type="InterPro" id="IPR006598">
    <property type="entry name" value="CAP10"/>
</dbReference>
<dbReference type="InterPro" id="IPR051091">
    <property type="entry name" value="O-Glucosyltr/Glycosyltrsf_90"/>
</dbReference>
<reference evidence="6" key="1">
    <citation type="submission" date="2020-05" db="EMBL/GenBank/DDBJ databases">
        <title>Mycena genomes resolve the evolution of fungal bioluminescence.</title>
        <authorList>
            <person name="Tsai I.J."/>
        </authorList>
    </citation>
    <scope>NUCLEOTIDE SEQUENCE</scope>
    <source>
        <strain evidence="6">CCC161011</strain>
    </source>
</reference>
<evidence type="ECO:0000256" key="2">
    <source>
        <dbReference type="ARBA" id="ARBA00022679"/>
    </source>
</evidence>
<keyword evidence="4" id="KW-0472">Membrane</keyword>
<keyword evidence="7" id="KW-1185">Reference proteome</keyword>
<dbReference type="Pfam" id="PF05686">
    <property type="entry name" value="Glyco_transf_90"/>
    <property type="match status" value="1"/>
</dbReference>
<feature type="compositionally biased region" description="Basic and acidic residues" evidence="3">
    <location>
        <begin position="42"/>
        <end position="52"/>
    </location>
</feature>
<evidence type="ECO:0000256" key="3">
    <source>
        <dbReference type="SAM" id="MobiDB-lite"/>
    </source>
</evidence>
<evidence type="ECO:0000313" key="6">
    <source>
        <dbReference type="EMBL" id="KAF7344046.1"/>
    </source>
</evidence>
<dbReference type="PANTHER" id="PTHR12203:SF35">
    <property type="entry name" value="PROTEIN O-GLUCOSYLTRANSFERASE 1"/>
    <property type="match status" value="1"/>
</dbReference>
<protein>
    <submittedName>
        <fullName evidence="6">CAP10 domain-containing protein</fullName>
    </submittedName>
</protein>
<accession>A0A8H6XPD2</accession>
<keyword evidence="4" id="KW-1133">Transmembrane helix</keyword>
<dbReference type="GO" id="GO:0016740">
    <property type="term" value="F:transferase activity"/>
    <property type="evidence" value="ECO:0007669"/>
    <property type="project" value="UniProtKB-KW"/>
</dbReference>
<feature type="domain" description="Glycosyl transferase CAP10" evidence="5">
    <location>
        <begin position="368"/>
        <end position="615"/>
    </location>
</feature>
<keyword evidence="4" id="KW-0812">Transmembrane</keyword>
<comment type="caution">
    <text evidence="6">The sequence shown here is derived from an EMBL/GenBank/DDBJ whole genome shotgun (WGS) entry which is preliminary data.</text>
</comment>
<feature type="region of interest" description="Disordered" evidence="3">
    <location>
        <begin position="102"/>
        <end position="167"/>
    </location>
</feature>
<feature type="transmembrane region" description="Helical" evidence="4">
    <location>
        <begin position="67"/>
        <end position="90"/>
    </location>
</feature>
<evidence type="ECO:0000313" key="7">
    <source>
        <dbReference type="Proteomes" id="UP000620124"/>
    </source>
</evidence>
<comment type="similarity">
    <text evidence="1">Belongs to the glycosyltransferase 90 family.</text>
</comment>
<dbReference type="SMART" id="SM00672">
    <property type="entry name" value="CAP10"/>
    <property type="match status" value="1"/>
</dbReference>
<feature type="region of interest" description="Disordered" evidence="3">
    <location>
        <begin position="33"/>
        <end position="52"/>
    </location>
</feature>
<dbReference type="OrthoDB" id="2886917at2759"/>
<sequence length="618" mass="69755">MNYLQILQKYSKPWLFPGSDGVEYTALPHLPFHPSDDNDGLPEDREAGTYDSHHTQCHAIIRRWRRYGAIGAVMLGVLGLTVFLTFPATLHFGGVGISPISSTASEPSATPPALDSSKPSATPSALDSSKPSATPPALDSSDPSATPPALDPSDPSATPPALDPSDPSAIARTKVDALFGRQSSTLAQASGRYTLHTGREPPLYYANWYRFATEKGCLIDEYDQVHRDFKPFYELVALNATFFEDMIERAREAARIPDFETEIMELATMIIQDGQVSMEGFTHFEWDFLETARKFSRWLPDMTFLWNGKDGPRVTFNVRAPGALERAFLVHDSNPFQHLYRPTGEFFAHQSGCNVPMGPAGFMSSANNVSGFLIETNKPGYTTDLYPVLSMSKISPCFADIVYPSHFHYARSSWSGKYRYPDNIPWDKKQPKIYWRGTASGGTIVGNNYLNFTRFRLMDMGRQHPDLMDVRIATFDPIYCPRPCDREALMAEYNITEKKDPREHEYDFKYLLDVDGAAFSGRFLGLMRSGSLVFKSTIFEEFFTGWLRPFEHYVPVLPDLSDLIEKIEWANANPNEAWLIQQRGLETARRVLTDDQNDCYLYAALVEWAQLVDYSRLD</sequence>
<name>A0A8H6XPD2_9AGAR</name>